<evidence type="ECO:0000313" key="4">
    <source>
        <dbReference type="EMBL" id="KAI0499266.1"/>
    </source>
</evidence>
<dbReference type="InterPro" id="IPR010399">
    <property type="entry name" value="Tify_dom"/>
</dbReference>
<dbReference type="PROSITE" id="PS51320">
    <property type="entry name" value="TIFY"/>
    <property type="match status" value="1"/>
</dbReference>
<keyword evidence="5" id="KW-1185">Reference proteome</keyword>
<protein>
    <recommendedName>
        <fullName evidence="2">Protein TIFY</fullName>
    </recommendedName>
    <alternativeName>
        <fullName evidence="2">Jasmonate ZIM domain-containing protein</fullName>
    </alternativeName>
</protein>
<sequence length="237" mass="26682">MRDRSMTQYLAQIKSLVDNIAAADSHINSEDIILYILNGPQLLASLQSTVHPTLILEPTCFAHTTPFSSRDRMGLNLLCLFVRSHSLKEHFFDLCISYCNSLNSAMKIPSSGAPLTIFYNGRIKVYERVKLEEAKAIVHMAAKPATYATRPAVGKPPLPPRRSSSVAAHPWPTRFLTYPKSIQRLPIHRLPGGREIYWTPPPSGQQVIREIPRAQANSLPMARSRSLNRFLEARRAR</sequence>
<gene>
    <name evidence="4" type="ORF">KFK09_020169</name>
</gene>
<comment type="caution">
    <text evidence="4">The sequence shown here is derived from an EMBL/GenBank/DDBJ whole genome shotgun (WGS) entry which is preliminary data.</text>
</comment>
<name>A0A8T3ARK4_DENNO</name>
<dbReference type="OrthoDB" id="10584847at2759"/>
<reference evidence="4" key="1">
    <citation type="journal article" date="2022" name="Front. Genet.">
        <title>Chromosome-Scale Assembly of the Dendrobium nobile Genome Provides Insights Into the Molecular Mechanism of the Biosynthesis of the Medicinal Active Ingredient of Dendrobium.</title>
        <authorList>
            <person name="Xu Q."/>
            <person name="Niu S.-C."/>
            <person name="Li K.-L."/>
            <person name="Zheng P.-J."/>
            <person name="Zhang X.-J."/>
            <person name="Jia Y."/>
            <person name="Liu Y."/>
            <person name="Niu Y.-X."/>
            <person name="Yu L.-H."/>
            <person name="Chen D.-F."/>
            <person name="Zhang G.-Q."/>
        </authorList>
    </citation>
    <scope>NUCLEOTIDE SEQUENCE</scope>
    <source>
        <tissue evidence="4">Leaf</tissue>
    </source>
</reference>
<evidence type="ECO:0000256" key="1">
    <source>
        <dbReference type="ARBA" id="ARBA00008614"/>
    </source>
</evidence>
<evidence type="ECO:0000313" key="5">
    <source>
        <dbReference type="Proteomes" id="UP000829196"/>
    </source>
</evidence>
<evidence type="ECO:0000259" key="3">
    <source>
        <dbReference type="PROSITE" id="PS51320"/>
    </source>
</evidence>
<proteinExistence type="inferred from homology"/>
<dbReference type="GO" id="GO:2000022">
    <property type="term" value="P:regulation of jasmonic acid mediated signaling pathway"/>
    <property type="evidence" value="ECO:0007669"/>
    <property type="project" value="UniProtKB-UniRule"/>
</dbReference>
<dbReference type="EMBL" id="JAGYWB010000014">
    <property type="protein sequence ID" value="KAI0499266.1"/>
    <property type="molecule type" value="Genomic_DNA"/>
</dbReference>
<keyword evidence="2" id="KW-1184">Jasmonic acid signaling pathway</keyword>
<accession>A0A8T3ARK4</accession>
<comment type="function">
    <text evidence="2">Repressor of jasmonate responses.</text>
</comment>
<dbReference type="AlphaFoldDB" id="A0A8T3ARK4"/>
<dbReference type="PANTHER" id="PTHR33077:SF60">
    <property type="entry name" value="TIFY DOMAIN-CONTAINING PROTEIN"/>
    <property type="match status" value="1"/>
</dbReference>
<comment type="subcellular location">
    <subcellularLocation>
        <location evidence="2">Nucleus</location>
    </subcellularLocation>
</comment>
<dbReference type="Proteomes" id="UP000829196">
    <property type="component" value="Unassembled WGS sequence"/>
</dbReference>
<comment type="domain">
    <text evidence="2">The jas domain is required for interaction with COI1.</text>
</comment>
<dbReference type="InterPro" id="IPR040390">
    <property type="entry name" value="TIFY/JAZ"/>
</dbReference>
<dbReference type="GO" id="GO:0005634">
    <property type="term" value="C:nucleus"/>
    <property type="evidence" value="ECO:0007669"/>
    <property type="project" value="UniProtKB-SubCell"/>
</dbReference>
<comment type="similarity">
    <text evidence="1 2">Belongs to the TIFY/JAZ family.</text>
</comment>
<dbReference type="PANTHER" id="PTHR33077">
    <property type="entry name" value="PROTEIN TIFY 4A-RELATED-RELATED"/>
    <property type="match status" value="1"/>
</dbReference>
<dbReference type="Pfam" id="PF06200">
    <property type="entry name" value="tify"/>
    <property type="match status" value="1"/>
</dbReference>
<dbReference type="GO" id="GO:0031347">
    <property type="term" value="P:regulation of defense response"/>
    <property type="evidence" value="ECO:0007669"/>
    <property type="project" value="UniProtKB-UniRule"/>
</dbReference>
<keyword evidence="2" id="KW-0539">Nucleus</keyword>
<dbReference type="SMART" id="SM00979">
    <property type="entry name" value="TIFY"/>
    <property type="match status" value="1"/>
</dbReference>
<feature type="domain" description="Tify" evidence="3">
    <location>
        <begin position="108"/>
        <end position="143"/>
    </location>
</feature>
<organism evidence="4 5">
    <name type="scientific">Dendrobium nobile</name>
    <name type="common">Orchid</name>
    <dbReference type="NCBI Taxonomy" id="94219"/>
    <lineage>
        <taxon>Eukaryota</taxon>
        <taxon>Viridiplantae</taxon>
        <taxon>Streptophyta</taxon>
        <taxon>Embryophyta</taxon>
        <taxon>Tracheophyta</taxon>
        <taxon>Spermatophyta</taxon>
        <taxon>Magnoliopsida</taxon>
        <taxon>Liliopsida</taxon>
        <taxon>Asparagales</taxon>
        <taxon>Orchidaceae</taxon>
        <taxon>Epidendroideae</taxon>
        <taxon>Malaxideae</taxon>
        <taxon>Dendrobiinae</taxon>
        <taxon>Dendrobium</taxon>
    </lineage>
</organism>
<evidence type="ECO:0000256" key="2">
    <source>
        <dbReference type="RuleBase" id="RU369065"/>
    </source>
</evidence>
<dbReference type="GO" id="GO:0009611">
    <property type="term" value="P:response to wounding"/>
    <property type="evidence" value="ECO:0007669"/>
    <property type="project" value="UniProtKB-UniRule"/>
</dbReference>